<dbReference type="Pfam" id="PF00076">
    <property type="entry name" value="RRM_1"/>
    <property type="match status" value="1"/>
</dbReference>
<evidence type="ECO:0000256" key="8">
    <source>
        <dbReference type="PROSITE-ProRule" id="PRU00176"/>
    </source>
</evidence>
<feature type="region of interest" description="Disordered" evidence="9">
    <location>
        <begin position="326"/>
        <end position="368"/>
    </location>
</feature>
<keyword evidence="3 8" id="KW-0694">RNA-binding</keyword>
<reference evidence="11 12" key="1">
    <citation type="submission" date="2022-12" db="EMBL/GenBank/DDBJ databases">
        <title>Chromosome-level genome assembly of true bugs.</title>
        <authorList>
            <person name="Ma L."/>
            <person name="Li H."/>
        </authorList>
    </citation>
    <scope>NUCLEOTIDE SEQUENCE [LARGE SCALE GENOMIC DNA]</scope>
    <source>
        <strain evidence="11">Lab_2022b</strain>
    </source>
</reference>
<dbReference type="AlphaFoldDB" id="A0AAW1CE04"/>
<evidence type="ECO:0000313" key="11">
    <source>
        <dbReference type="EMBL" id="KAK9496551.1"/>
    </source>
</evidence>
<evidence type="ECO:0000259" key="10">
    <source>
        <dbReference type="PROSITE" id="PS50102"/>
    </source>
</evidence>
<dbReference type="InterPro" id="IPR034605">
    <property type="entry name" value="PGC-1"/>
</dbReference>
<dbReference type="InterPro" id="IPR035979">
    <property type="entry name" value="RBD_domain_sf"/>
</dbReference>
<dbReference type="InterPro" id="IPR012677">
    <property type="entry name" value="Nucleotide-bd_a/b_plait_sf"/>
</dbReference>
<organism evidence="11 12">
    <name type="scientific">Rhynocoris fuscipes</name>
    <dbReference type="NCBI Taxonomy" id="488301"/>
    <lineage>
        <taxon>Eukaryota</taxon>
        <taxon>Metazoa</taxon>
        <taxon>Ecdysozoa</taxon>
        <taxon>Arthropoda</taxon>
        <taxon>Hexapoda</taxon>
        <taxon>Insecta</taxon>
        <taxon>Pterygota</taxon>
        <taxon>Neoptera</taxon>
        <taxon>Paraneoptera</taxon>
        <taxon>Hemiptera</taxon>
        <taxon>Heteroptera</taxon>
        <taxon>Panheteroptera</taxon>
        <taxon>Cimicomorpha</taxon>
        <taxon>Reduviidae</taxon>
        <taxon>Harpactorinae</taxon>
        <taxon>Harpactorini</taxon>
        <taxon>Rhynocoris</taxon>
    </lineage>
</organism>
<feature type="compositionally biased region" description="Basic and acidic residues" evidence="9">
    <location>
        <begin position="468"/>
        <end position="478"/>
    </location>
</feature>
<feature type="compositionally biased region" description="Basic and acidic residues" evidence="9">
    <location>
        <begin position="770"/>
        <end position="783"/>
    </location>
</feature>
<evidence type="ECO:0000256" key="4">
    <source>
        <dbReference type="ARBA" id="ARBA00023015"/>
    </source>
</evidence>
<comment type="subcellular location">
    <subcellularLocation>
        <location evidence="1">Nucleus</location>
    </subcellularLocation>
</comment>
<dbReference type="Proteomes" id="UP001461498">
    <property type="component" value="Unassembled WGS sequence"/>
</dbReference>
<dbReference type="GO" id="GO:0003723">
    <property type="term" value="F:RNA binding"/>
    <property type="evidence" value="ECO:0007669"/>
    <property type="project" value="UniProtKB-UniRule"/>
</dbReference>
<dbReference type="SMART" id="SM00360">
    <property type="entry name" value="RRM"/>
    <property type="match status" value="1"/>
</dbReference>
<feature type="compositionally biased region" description="Low complexity" evidence="9">
    <location>
        <begin position="350"/>
        <end position="368"/>
    </location>
</feature>
<dbReference type="PROSITE" id="PS50102">
    <property type="entry name" value="RRM"/>
    <property type="match status" value="1"/>
</dbReference>
<feature type="compositionally biased region" description="Basic and acidic residues" evidence="9">
    <location>
        <begin position="649"/>
        <end position="668"/>
    </location>
</feature>
<protein>
    <recommendedName>
        <fullName evidence="10">RRM domain-containing protein</fullName>
    </recommendedName>
</protein>
<keyword evidence="7" id="KW-0539">Nucleus</keyword>
<evidence type="ECO:0000256" key="6">
    <source>
        <dbReference type="ARBA" id="ARBA00023163"/>
    </source>
</evidence>
<evidence type="ECO:0000256" key="2">
    <source>
        <dbReference type="ARBA" id="ARBA00022553"/>
    </source>
</evidence>
<feature type="compositionally biased region" description="Basic residues" evidence="9">
    <location>
        <begin position="740"/>
        <end position="753"/>
    </location>
</feature>
<feature type="domain" description="RRM" evidence="10">
    <location>
        <begin position="796"/>
        <end position="871"/>
    </location>
</feature>
<feature type="compositionally biased region" description="Basic and acidic residues" evidence="9">
    <location>
        <begin position="429"/>
        <end position="438"/>
    </location>
</feature>
<keyword evidence="12" id="KW-1185">Reference proteome</keyword>
<feature type="region of interest" description="Disordered" evidence="9">
    <location>
        <begin position="288"/>
        <end position="307"/>
    </location>
</feature>
<gene>
    <name evidence="11" type="ORF">O3M35_013176</name>
</gene>
<feature type="region of interest" description="Disordered" evidence="9">
    <location>
        <begin position="429"/>
        <end position="783"/>
    </location>
</feature>
<feature type="compositionally biased region" description="Basic residues" evidence="9">
    <location>
        <begin position="669"/>
        <end position="679"/>
    </location>
</feature>
<feature type="compositionally biased region" description="Low complexity" evidence="9">
    <location>
        <begin position="723"/>
        <end position="739"/>
    </location>
</feature>
<keyword evidence="5" id="KW-0010">Activator</keyword>
<dbReference type="InterPro" id="IPR000504">
    <property type="entry name" value="RRM_dom"/>
</dbReference>
<name>A0AAW1CE04_9HEMI</name>
<dbReference type="PANTHER" id="PTHR15528:SF11">
    <property type="entry name" value="FI18188P1"/>
    <property type="match status" value="1"/>
</dbReference>
<keyword evidence="6" id="KW-0804">Transcription</keyword>
<feature type="compositionally biased region" description="Low complexity" evidence="9">
    <location>
        <begin position="754"/>
        <end position="765"/>
    </location>
</feature>
<feature type="compositionally biased region" description="Polar residues" evidence="9">
    <location>
        <begin position="456"/>
        <end position="466"/>
    </location>
</feature>
<evidence type="ECO:0000256" key="1">
    <source>
        <dbReference type="ARBA" id="ARBA00004123"/>
    </source>
</evidence>
<keyword evidence="2" id="KW-0597">Phosphoprotein</keyword>
<sequence length="918" mass="104352">METGFLNKHDSEYFSTDDFEQSNDFESENSFFNVFPDNYDNNRSPEREWILPDEISNTEKNQKQYKEDFRKTFEDWQQHISSLQSRDEALKDQIFSPLVDDLPDIFGTTISIPIDKIKAEQLLPDDNLINFSNETSNNNNSSRNESNANDFDIKSFFEIDKANLQDGGGGGGDEDGDDMVLDHTCFKSEPIDTLTDNTTLNDRSSNFNKLDLDIKEESHFYSNSPLQDMPVLSPEGNFQPKQDSVLTLHPPKLEISGNSYRENGREEMYNTTYLGPDNYEVVEIKVEQDDEDEGEIFTEPETDSKPVIEATNLDKLLEQFEASASFKSNKRSAPKVENDTFARSSKHTKSTPNSASSKVSSSTTLSNKTIKDSLPKEVIDRIKDSSSRKRGISVVPAARLPAKGFNHMKDPGATKNKLTKLTNAKGGETVKMDHDYCNGKKSTRNNGERSTLVPMGTTTTPGNITPSHSDHSSKKDSGLESGDVSDCSSEQSASSMLVIPSSSSSSTPTGLSLHYGSSSYKGSSSSSSRPPLKIKSEERNPVIDTKYNMGNDDTNIIKKESSSSNMNEVPNQPTNEETSDQPKKKKKLNLEEYRSRRKNIKNKPISPIKAVTKAEVNGFRKLPENDKPAETSPTAPAAVNRAEVQTQIVEEKKEVVKRSRDSSKDRRSSRPLSRYRRRTSSSSSSSCDSRSRSRSRRQRRERSSRRRRYSSRGRSQRSRSRTRSSSSARSYSSSSSLSRSRSRNRNSKYHYRSSRTSYRRSNYSSRHSRYSQERVSSRRHDDWSPVEKMRQIEERRVIYVGQIEEGTTKSQLRERFETFGPIIDISLHFRERGDNYGFVTFAYKGDAYKAVEHGNDFPKEPHYDICFGGRRAFCKQRYSDLDGTNQGYSPYHQNPRSNESFDLLLREAQEKIRKQKHV</sequence>
<dbReference type="GO" id="GO:0005634">
    <property type="term" value="C:nucleus"/>
    <property type="evidence" value="ECO:0007669"/>
    <property type="project" value="UniProtKB-SubCell"/>
</dbReference>
<feature type="compositionally biased region" description="Polar residues" evidence="9">
    <location>
        <begin position="562"/>
        <end position="576"/>
    </location>
</feature>
<evidence type="ECO:0000313" key="12">
    <source>
        <dbReference type="Proteomes" id="UP001461498"/>
    </source>
</evidence>
<evidence type="ECO:0000256" key="5">
    <source>
        <dbReference type="ARBA" id="ARBA00023159"/>
    </source>
</evidence>
<evidence type="ECO:0000256" key="7">
    <source>
        <dbReference type="ARBA" id="ARBA00023242"/>
    </source>
</evidence>
<comment type="caution">
    <text evidence="11">The sequence shown here is derived from an EMBL/GenBank/DDBJ whole genome shotgun (WGS) entry which is preliminary data.</text>
</comment>
<feature type="compositionally biased region" description="Basic residues" evidence="9">
    <location>
        <begin position="692"/>
        <end position="722"/>
    </location>
</feature>
<accession>A0AAW1CE04</accession>
<evidence type="ECO:0000256" key="3">
    <source>
        <dbReference type="ARBA" id="ARBA00022884"/>
    </source>
</evidence>
<dbReference type="GO" id="GO:0003712">
    <property type="term" value="F:transcription coregulator activity"/>
    <property type="evidence" value="ECO:0007669"/>
    <property type="project" value="InterPro"/>
</dbReference>
<proteinExistence type="predicted"/>
<dbReference type="SUPFAM" id="SSF54928">
    <property type="entry name" value="RNA-binding domain, RBD"/>
    <property type="match status" value="1"/>
</dbReference>
<keyword evidence="4" id="KW-0805">Transcription regulation</keyword>
<dbReference type="Gene3D" id="3.30.70.330">
    <property type="match status" value="1"/>
</dbReference>
<dbReference type="EMBL" id="JAPXFL010000072">
    <property type="protein sequence ID" value="KAK9496551.1"/>
    <property type="molecule type" value="Genomic_DNA"/>
</dbReference>
<dbReference type="PANTHER" id="PTHR15528">
    <property type="entry name" value="PEROXISOME PROLIFERATOR ACTIVATED RECEPTOR GAMMA COACTIVATOR 1 PGC-1 -RELATED"/>
    <property type="match status" value="1"/>
</dbReference>
<evidence type="ECO:0000256" key="9">
    <source>
        <dbReference type="SAM" id="MobiDB-lite"/>
    </source>
</evidence>
<feature type="compositionally biased region" description="Acidic residues" evidence="9">
    <location>
        <begin position="288"/>
        <end position="301"/>
    </location>
</feature>
<dbReference type="GO" id="GO:0045944">
    <property type="term" value="P:positive regulation of transcription by RNA polymerase II"/>
    <property type="evidence" value="ECO:0007669"/>
    <property type="project" value="TreeGrafter"/>
</dbReference>
<feature type="compositionally biased region" description="Low complexity" evidence="9">
    <location>
        <begin position="492"/>
        <end position="528"/>
    </location>
</feature>